<name>A0A8H7WII3_9HELO</name>
<reference evidence="9" key="1">
    <citation type="submission" date="2021-02" db="EMBL/GenBank/DDBJ databases">
        <title>Genome sequence Cadophora malorum strain M34.</title>
        <authorList>
            <person name="Stefanovic E."/>
            <person name="Vu D."/>
            <person name="Scully C."/>
            <person name="Dijksterhuis J."/>
            <person name="Roader J."/>
            <person name="Houbraken J."/>
        </authorList>
    </citation>
    <scope>NUCLEOTIDE SEQUENCE</scope>
    <source>
        <strain evidence="9">M34</strain>
    </source>
</reference>
<proteinExistence type="inferred from homology"/>
<accession>A0A8H7WII3</accession>
<feature type="compositionally biased region" description="Basic and acidic residues" evidence="6">
    <location>
        <begin position="378"/>
        <end position="397"/>
    </location>
</feature>
<dbReference type="Pfam" id="PF20684">
    <property type="entry name" value="Fung_rhodopsin"/>
    <property type="match status" value="1"/>
</dbReference>
<evidence type="ECO:0000256" key="6">
    <source>
        <dbReference type="SAM" id="MobiDB-lite"/>
    </source>
</evidence>
<evidence type="ECO:0000256" key="7">
    <source>
        <dbReference type="SAM" id="Phobius"/>
    </source>
</evidence>
<comment type="similarity">
    <text evidence="5">Belongs to the SAT4 family.</text>
</comment>
<comment type="subcellular location">
    <subcellularLocation>
        <location evidence="1">Membrane</location>
        <topology evidence="1">Multi-pass membrane protein</topology>
    </subcellularLocation>
</comment>
<evidence type="ECO:0000256" key="3">
    <source>
        <dbReference type="ARBA" id="ARBA00022989"/>
    </source>
</evidence>
<dbReference type="Proteomes" id="UP000664132">
    <property type="component" value="Unassembled WGS sequence"/>
</dbReference>
<dbReference type="OrthoDB" id="5329176at2759"/>
<dbReference type="AlphaFoldDB" id="A0A8H7WII3"/>
<sequence>MPPTSVILSWPRPNYKDPVTTGPANVIITCIFYPLVCIIIGIRCYTRLRISRSFGWDDWLILGAMIPTTAFMIVCLVAELHFNWNRHIWDVRPDTLVSGLKVVLTTQILFSAATTLTKLSMLVLVYRIVTESSRKLPKIIIGVMTLIALEGVAFVLGVMFQCGNPSTYWTLSFKPQPSCMSETKNLLAAGIINTIGDLVVVILPIPIIWRLQLPIQQQIIIILLFGAGILVTVASVLRTYYLYQVTNGWDKTWHASPAWITSSVELYVGIMCASIPATKKFFSRSSPRLFGTSMPSHQVSRTRTHTSFPSARNSYAIPHDVELGAFSGHGFFDRKDGMAFDAFPAPPRYSHAVNLAPYVAGRPQTPKSATSAQSLGSDGRDDVTRVDSDDELVERYHHSPPLD</sequence>
<feature type="transmembrane region" description="Helical" evidence="7">
    <location>
        <begin position="186"/>
        <end position="209"/>
    </location>
</feature>
<evidence type="ECO:0000256" key="4">
    <source>
        <dbReference type="ARBA" id="ARBA00023136"/>
    </source>
</evidence>
<dbReference type="InterPro" id="IPR052337">
    <property type="entry name" value="SAT4-like"/>
</dbReference>
<keyword evidence="2 7" id="KW-0812">Transmembrane</keyword>
<feature type="region of interest" description="Disordered" evidence="6">
    <location>
        <begin position="360"/>
        <end position="403"/>
    </location>
</feature>
<gene>
    <name evidence="9" type="ORF">IFR04_001228</name>
</gene>
<evidence type="ECO:0000313" key="10">
    <source>
        <dbReference type="Proteomes" id="UP000664132"/>
    </source>
</evidence>
<organism evidence="9 10">
    <name type="scientific">Cadophora malorum</name>
    <dbReference type="NCBI Taxonomy" id="108018"/>
    <lineage>
        <taxon>Eukaryota</taxon>
        <taxon>Fungi</taxon>
        <taxon>Dikarya</taxon>
        <taxon>Ascomycota</taxon>
        <taxon>Pezizomycotina</taxon>
        <taxon>Leotiomycetes</taxon>
        <taxon>Helotiales</taxon>
        <taxon>Ploettnerulaceae</taxon>
        <taxon>Cadophora</taxon>
    </lineage>
</organism>
<keyword evidence="4 7" id="KW-0472">Membrane</keyword>
<feature type="transmembrane region" description="Helical" evidence="7">
    <location>
        <begin position="139"/>
        <end position="160"/>
    </location>
</feature>
<dbReference type="PANTHER" id="PTHR33048">
    <property type="entry name" value="PTH11-LIKE INTEGRAL MEMBRANE PROTEIN (AFU_ORTHOLOGUE AFUA_5G11245)"/>
    <property type="match status" value="1"/>
</dbReference>
<evidence type="ECO:0000256" key="1">
    <source>
        <dbReference type="ARBA" id="ARBA00004141"/>
    </source>
</evidence>
<dbReference type="InterPro" id="IPR049326">
    <property type="entry name" value="Rhodopsin_dom_fungi"/>
</dbReference>
<protein>
    <recommendedName>
        <fullName evidence="8">Rhodopsin domain-containing protein</fullName>
    </recommendedName>
</protein>
<feature type="transmembrane region" description="Helical" evidence="7">
    <location>
        <begin position="221"/>
        <end position="243"/>
    </location>
</feature>
<feature type="transmembrane region" description="Helical" evidence="7">
    <location>
        <begin position="58"/>
        <end position="82"/>
    </location>
</feature>
<feature type="domain" description="Rhodopsin" evidence="8">
    <location>
        <begin position="42"/>
        <end position="284"/>
    </location>
</feature>
<feature type="transmembrane region" description="Helical" evidence="7">
    <location>
        <begin position="258"/>
        <end position="278"/>
    </location>
</feature>
<evidence type="ECO:0000313" key="9">
    <source>
        <dbReference type="EMBL" id="KAG4425531.1"/>
    </source>
</evidence>
<feature type="transmembrane region" description="Helical" evidence="7">
    <location>
        <begin position="102"/>
        <end position="127"/>
    </location>
</feature>
<evidence type="ECO:0000256" key="5">
    <source>
        <dbReference type="ARBA" id="ARBA00038359"/>
    </source>
</evidence>
<dbReference type="EMBL" id="JAFJYH010000009">
    <property type="protein sequence ID" value="KAG4425531.1"/>
    <property type="molecule type" value="Genomic_DNA"/>
</dbReference>
<evidence type="ECO:0000256" key="2">
    <source>
        <dbReference type="ARBA" id="ARBA00022692"/>
    </source>
</evidence>
<dbReference type="PANTHER" id="PTHR33048:SF129">
    <property type="entry name" value="INTEGRAL MEMBRANE PROTEIN-RELATED"/>
    <property type="match status" value="1"/>
</dbReference>
<dbReference type="GO" id="GO:0016020">
    <property type="term" value="C:membrane"/>
    <property type="evidence" value="ECO:0007669"/>
    <property type="project" value="UniProtKB-SubCell"/>
</dbReference>
<evidence type="ECO:0000259" key="8">
    <source>
        <dbReference type="Pfam" id="PF20684"/>
    </source>
</evidence>
<keyword evidence="3 7" id="KW-1133">Transmembrane helix</keyword>
<feature type="compositionally biased region" description="Polar residues" evidence="6">
    <location>
        <begin position="365"/>
        <end position="376"/>
    </location>
</feature>
<feature type="transmembrane region" description="Helical" evidence="7">
    <location>
        <begin position="26"/>
        <end position="46"/>
    </location>
</feature>
<keyword evidence="10" id="KW-1185">Reference proteome</keyword>
<comment type="caution">
    <text evidence="9">The sequence shown here is derived from an EMBL/GenBank/DDBJ whole genome shotgun (WGS) entry which is preliminary data.</text>
</comment>